<sequence>RILEIYDAVNTALVGALLLFTTPLAIAAYSRLLMSRQIGRNYSIRMVVLNGADELLNCFLFTFGFQLVTFAFASPLYSFLMRNNLAWTIASLSSFISVLSIHTRFYVAVTRLSAMFPSLFRKLNSPIIFLICLVTTISGTIPMIMDIVLFNTFNYVPVVIGEAEVFIPYTERNVEFIVDINHGHAVIMALLTLLTNLLLSFTLFRKGREVAHISSSRKNKQERGLVITSIVSYLIYMVYFIDNYITREFEWTWAAYSQFLFLGISCHSPFWCLILFSGSVRATILKRRTTVETRTIAHSFTVQHK</sequence>
<keyword evidence="1" id="KW-0812">Transmembrane</keyword>
<protein>
    <recommendedName>
        <fullName evidence="4">G protein-coupled receptor</fullName>
    </recommendedName>
</protein>
<feature type="transmembrane region" description="Helical" evidence="1">
    <location>
        <begin position="12"/>
        <end position="34"/>
    </location>
</feature>
<keyword evidence="1" id="KW-1133">Transmembrane helix</keyword>
<feature type="transmembrane region" description="Helical" evidence="1">
    <location>
        <begin position="127"/>
        <end position="150"/>
    </location>
</feature>
<feature type="transmembrane region" description="Helical" evidence="1">
    <location>
        <begin position="185"/>
        <end position="204"/>
    </location>
</feature>
<feature type="transmembrane region" description="Helical" evidence="1">
    <location>
        <begin position="224"/>
        <end position="241"/>
    </location>
</feature>
<feature type="transmembrane region" description="Helical" evidence="1">
    <location>
        <begin position="85"/>
        <end position="107"/>
    </location>
</feature>
<dbReference type="Proteomes" id="UP001328107">
    <property type="component" value="Unassembled WGS sequence"/>
</dbReference>
<keyword evidence="3" id="KW-1185">Reference proteome</keyword>
<gene>
    <name evidence="2" type="ORF">PMAYCL1PPCAC_30569</name>
</gene>
<evidence type="ECO:0000313" key="2">
    <source>
        <dbReference type="EMBL" id="GMR60374.1"/>
    </source>
</evidence>
<dbReference type="AlphaFoldDB" id="A0AAN5IDA3"/>
<reference evidence="3" key="1">
    <citation type="submission" date="2022-10" db="EMBL/GenBank/DDBJ databases">
        <title>Genome assembly of Pristionchus species.</title>
        <authorList>
            <person name="Yoshida K."/>
            <person name="Sommer R.J."/>
        </authorList>
    </citation>
    <scope>NUCLEOTIDE SEQUENCE [LARGE SCALE GENOMIC DNA]</scope>
    <source>
        <strain evidence="3">RS5460</strain>
    </source>
</reference>
<feature type="transmembrane region" description="Helical" evidence="1">
    <location>
        <begin position="253"/>
        <end position="278"/>
    </location>
</feature>
<keyword evidence="1" id="KW-0472">Membrane</keyword>
<dbReference type="EMBL" id="BTRK01000006">
    <property type="protein sequence ID" value="GMR60374.1"/>
    <property type="molecule type" value="Genomic_DNA"/>
</dbReference>
<evidence type="ECO:0000313" key="3">
    <source>
        <dbReference type="Proteomes" id="UP001328107"/>
    </source>
</evidence>
<evidence type="ECO:0000256" key="1">
    <source>
        <dbReference type="SAM" id="Phobius"/>
    </source>
</evidence>
<proteinExistence type="predicted"/>
<comment type="caution">
    <text evidence="2">The sequence shown here is derived from an EMBL/GenBank/DDBJ whole genome shotgun (WGS) entry which is preliminary data.</text>
</comment>
<feature type="transmembrane region" description="Helical" evidence="1">
    <location>
        <begin position="55"/>
        <end position="73"/>
    </location>
</feature>
<evidence type="ECO:0008006" key="4">
    <source>
        <dbReference type="Google" id="ProtNLM"/>
    </source>
</evidence>
<feature type="non-terminal residue" evidence="2">
    <location>
        <position position="1"/>
    </location>
</feature>
<accession>A0AAN5IDA3</accession>
<organism evidence="2 3">
    <name type="scientific">Pristionchus mayeri</name>
    <dbReference type="NCBI Taxonomy" id="1317129"/>
    <lineage>
        <taxon>Eukaryota</taxon>
        <taxon>Metazoa</taxon>
        <taxon>Ecdysozoa</taxon>
        <taxon>Nematoda</taxon>
        <taxon>Chromadorea</taxon>
        <taxon>Rhabditida</taxon>
        <taxon>Rhabditina</taxon>
        <taxon>Diplogasteromorpha</taxon>
        <taxon>Diplogasteroidea</taxon>
        <taxon>Neodiplogasteridae</taxon>
        <taxon>Pristionchus</taxon>
    </lineage>
</organism>
<name>A0AAN5IDA3_9BILA</name>